<gene>
    <name evidence="3" type="ORF">ATL17_0078</name>
</gene>
<dbReference type="InterPro" id="IPR051317">
    <property type="entry name" value="Gfo/Idh/MocA_oxidoreduct"/>
</dbReference>
<dbReference type="EMBL" id="SNYR01000001">
    <property type="protein sequence ID" value="TDQ66093.1"/>
    <property type="molecule type" value="Genomic_DNA"/>
</dbReference>
<dbReference type="GO" id="GO:0000166">
    <property type="term" value="F:nucleotide binding"/>
    <property type="evidence" value="ECO:0007669"/>
    <property type="project" value="InterPro"/>
</dbReference>
<dbReference type="Pfam" id="PF01408">
    <property type="entry name" value="GFO_IDH_MocA"/>
    <property type="match status" value="1"/>
</dbReference>
<comment type="caution">
    <text evidence="3">The sequence shown here is derived from an EMBL/GenBank/DDBJ whole genome shotgun (WGS) entry which is preliminary data.</text>
</comment>
<reference evidence="3 4" key="1">
    <citation type="submission" date="2019-03" db="EMBL/GenBank/DDBJ databases">
        <title>Genomic Encyclopedia of Type Strains, Phase III (KMG-III): the genomes of soil and plant-associated and newly described type strains.</title>
        <authorList>
            <person name="Whitman W."/>
        </authorList>
    </citation>
    <scope>NUCLEOTIDE SEQUENCE [LARGE SCALE GENOMIC DNA]</scope>
    <source>
        <strain evidence="3 4">CGMCC 1.7002</strain>
    </source>
</reference>
<organism evidence="3 4">
    <name type="scientific">Maritalea mobilis</name>
    <dbReference type="NCBI Taxonomy" id="483324"/>
    <lineage>
        <taxon>Bacteria</taxon>
        <taxon>Pseudomonadati</taxon>
        <taxon>Pseudomonadota</taxon>
        <taxon>Alphaproteobacteria</taxon>
        <taxon>Hyphomicrobiales</taxon>
        <taxon>Devosiaceae</taxon>
        <taxon>Maritalea</taxon>
    </lineage>
</organism>
<evidence type="ECO:0000313" key="4">
    <source>
        <dbReference type="Proteomes" id="UP000295391"/>
    </source>
</evidence>
<dbReference type="SUPFAM" id="SSF51735">
    <property type="entry name" value="NAD(P)-binding Rossmann-fold domains"/>
    <property type="match status" value="1"/>
</dbReference>
<dbReference type="PANTHER" id="PTHR43708">
    <property type="entry name" value="CONSERVED EXPRESSED OXIDOREDUCTASE (EUROFUNG)"/>
    <property type="match status" value="1"/>
</dbReference>
<feature type="domain" description="Gfo/Idh/MocA-like oxidoreductase N-terminal" evidence="1">
    <location>
        <begin position="6"/>
        <end position="130"/>
    </location>
</feature>
<dbReference type="Proteomes" id="UP000295391">
    <property type="component" value="Unassembled WGS sequence"/>
</dbReference>
<dbReference type="AlphaFoldDB" id="A0A4R6VPW9"/>
<dbReference type="OrthoDB" id="9815825at2"/>
<evidence type="ECO:0000259" key="2">
    <source>
        <dbReference type="Pfam" id="PF22725"/>
    </source>
</evidence>
<dbReference type="Gene3D" id="3.30.360.10">
    <property type="entry name" value="Dihydrodipicolinate Reductase, domain 2"/>
    <property type="match status" value="1"/>
</dbReference>
<name>A0A4R6VPW9_9HYPH</name>
<dbReference type="SUPFAM" id="SSF55347">
    <property type="entry name" value="Glyceraldehyde-3-phosphate dehydrogenase-like, C-terminal domain"/>
    <property type="match status" value="1"/>
</dbReference>
<proteinExistence type="predicted"/>
<keyword evidence="4" id="KW-1185">Reference proteome</keyword>
<dbReference type="Gene3D" id="3.40.50.720">
    <property type="entry name" value="NAD(P)-binding Rossmann-like Domain"/>
    <property type="match status" value="1"/>
</dbReference>
<dbReference type="InterPro" id="IPR000683">
    <property type="entry name" value="Gfo/Idh/MocA-like_OxRdtase_N"/>
</dbReference>
<evidence type="ECO:0000259" key="1">
    <source>
        <dbReference type="Pfam" id="PF01408"/>
    </source>
</evidence>
<accession>A0A4R6VPW9</accession>
<protein>
    <submittedName>
        <fullName evidence="3">Putative dehydrogenase</fullName>
    </submittedName>
</protein>
<feature type="domain" description="GFO/IDH/MocA-like oxidoreductase" evidence="2">
    <location>
        <begin position="143"/>
        <end position="274"/>
    </location>
</feature>
<dbReference type="InterPro" id="IPR036291">
    <property type="entry name" value="NAD(P)-bd_dom_sf"/>
</dbReference>
<dbReference type="RefSeq" id="WP_133570812.1">
    <property type="nucleotide sequence ID" value="NZ_SNYR01000001.1"/>
</dbReference>
<evidence type="ECO:0000313" key="3">
    <source>
        <dbReference type="EMBL" id="TDQ66093.1"/>
    </source>
</evidence>
<dbReference type="InterPro" id="IPR055170">
    <property type="entry name" value="GFO_IDH_MocA-like_dom"/>
</dbReference>
<dbReference type="Pfam" id="PF22725">
    <property type="entry name" value="GFO_IDH_MocA_C3"/>
    <property type="match status" value="1"/>
</dbReference>
<dbReference type="PANTHER" id="PTHR43708:SF3">
    <property type="entry name" value="OXIDOREDUCTASE"/>
    <property type="match status" value="1"/>
</dbReference>
<sequence>MHKRLKLGMVGGGQGAFIGAVHRIAARIDDEFELVAGALSSKPEVAQQSAAQLGIAPDRAYADFKEMAKAEAARADGIDAVSVVTPNHMHFPVAKAFLEQGIHVVCDKPLTANLDEAKQLAEIGKASKVEFVLTHNYSGYPMVREARHLVQSGALGKLRRVNVEYAQDWLSEAITDPENKQASWRADPKQAGKGGAIADIGTHAMQLANFITLQTPEILAADLTSFVKGRLVDDDAHMMLRYASGAKGYLLATQVAPGNENNLRIQIYGEKAGLTWAQENPNQLWFAPLNAPKQLLTRGGHGTSAQTQGQIRVPPGHPEGYLEGFATIYRDAADLIRNGRCENCLLPTLEDGLLGMQFIEAAIQSSAHDSAWTRIGD</sequence>